<dbReference type="STRING" id="323098.Nwi_1402"/>
<dbReference type="InterPro" id="IPR036412">
    <property type="entry name" value="HAD-like_sf"/>
</dbReference>
<evidence type="ECO:0008006" key="3">
    <source>
        <dbReference type="Google" id="ProtNLM"/>
    </source>
</evidence>
<evidence type="ECO:0000313" key="2">
    <source>
        <dbReference type="Proteomes" id="UP000002531"/>
    </source>
</evidence>
<organism evidence="1 2">
    <name type="scientific">Nitrobacter winogradskyi (strain ATCC 25391 / DSM 10237 / CIP 104748 / NCIMB 11846 / Nb-255)</name>
    <dbReference type="NCBI Taxonomy" id="323098"/>
    <lineage>
        <taxon>Bacteria</taxon>
        <taxon>Pseudomonadati</taxon>
        <taxon>Pseudomonadota</taxon>
        <taxon>Alphaproteobacteria</taxon>
        <taxon>Hyphomicrobiales</taxon>
        <taxon>Nitrobacteraceae</taxon>
        <taxon>Nitrobacter</taxon>
    </lineage>
</organism>
<dbReference type="InterPro" id="IPR023214">
    <property type="entry name" value="HAD_sf"/>
</dbReference>
<dbReference type="Proteomes" id="UP000002531">
    <property type="component" value="Chromosome"/>
</dbReference>
<dbReference type="eggNOG" id="COG0560">
    <property type="taxonomic scope" value="Bacteria"/>
</dbReference>
<protein>
    <recommendedName>
        <fullName evidence="3">Haloacid dehalogenase-like hydrolase</fullName>
    </recommendedName>
</protein>
<evidence type="ECO:0000313" key="1">
    <source>
        <dbReference type="EMBL" id="ABA04663.1"/>
    </source>
</evidence>
<keyword evidence="2" id="KW-1185">Reference proteome</keyword>
<dbReference type="RefSeq" id="WP_011314672.1">
    <property type="nucleotide sequence ID" value="NC_007406.1"/>
</dbReference>
<dbReference type="KEGG" id="nwi:Nwi_1402"/>
<gene>
    <name evidence="1" type="ordered locus">Nwi_1402</name>
</gene>
<dbReference type="EMBL" id="CP000115">
    <property type="protein sequence ID" value="ABA04663.1"/>
    <property type="molecule type" value="Genomic_DNA"/>
</dbReference>
<proteinExistence type="predicted"/>
<dbReference type="OrthoDB" id="9785423at2"/>
<reference evidence="1 2" key="1">
    <citation type="journal article" date="2006" name="Appl. Environ. Microbiol.">
        <title>Genome sequence of the chemolithoautotrophic nitrite-oxidizing bacterium Nitrobacter winogradskyi Nb-255.</title>
        <authorList>
            <person name="Starkenburg S.R."/>
            <person name="Chain P.S."/>
            <person name="Sayavedra-Soto L.A."/>
            <person name="Hauser L."/>
            <person name="Land M.L."/>
            <person name="Larimer F.W."/>
            <person name="Malfatti S.A."/>
            <person name="Klotz M.G."/>
            <person name="Bottomley P.J."/>
            <person name="Arp D.J."/>
            <person name="Hickey W.J."/>
        </authorList>
    </citation>
    <scope>NUCLEOTIDE SEQUENCE [LARGE SCALE GENOMIC DNA]</scope>
    <source>
        <strain evidence="2">ATCC 25391 / DSM 10237 / CIP 104748 / NCIMB 11846 / Nb-255</strain>
    </source>
</reference>
<sequence>MSRDLAQTPGRKSAAFRAYREYPHRTIAIIYDFDGTLSPLSMQEYTVFPELSIDPRTFWSEVKRVTKENEASEVLTYMRMMAERIVQGKLAINRERLGALGSHIEYFPGVETWFDRMNGFVRNQTLGYVRLNHYIVSSGLREILQGTSIAKHFRSIFASQYHYDSFGRPVFVDRVITDVSKTQYIFRINKGVENLAESVNDHMAEDERPIPFSNMIYLGDGDTDVPSMAVTRKNGGHAFAVYSRGEDPQKCEILFKANRVDAYFEANYSPNSRLEIFVKNLLKKMIAEIRYKAMLHLFKEERSTQGL</sequence>
<accession>Q3SSS8</accession>
<dbReference type="AlphaFoldDB" id="Q3SSS8"/>
<dbReference type="SUPFAM" id="SSF56784">
    <property type="entry name" value="HAD-like"/>
    <property type="match status" value="1"/>
</dbReference>
<dbReference type="HOGENOM" id="CLU_061567_1_0_5"/>
<dbReference type="Gene3D" id="3.40.50.1000">
    <property type="entry name" value="HAD superfamily/HAD-like"/>
    <property type="match status" value="1"/>
</dbReference>
<name>Q3SSS8_NITWN</name>